<reference evidence="2 3" key="1">
    <citation type="journal article" date="2016" name="Nat. Commun.">
        <title>Ectomycorrhizal ecology is imprinted in the genome of the dominant symbiotic fungus Cenococcum geophilum.</title>
        <authorList>
            <consortium name="DOE Joint Genome Institute"/>
            <person name="Peter M."/>
            <person name="Kohler A."/>
            <person name="Ohm R.A."/>
            <person name="Kuo A."/>
            <person name="Krutzmann J."/>
            <person name="Morin E."/>
            <person name="Arend M."/>
            <person name="Barry K.W."/>
            <person name="Binder M."/>
            <person name="Choi C."/>
            <person name="Clum A."/>
            <person name="Copeland A."/>
            <person name="Grisel N."/>
            <person name="Haridas S."/>
            <person name="Kipfer T."/>
            <person name="LaButti K."/>
            <person name="Lindquist E."/>
            <person name="Lipzen A."/>
            <person name="Maire R."/>
            <person name="Meier B."/>
            <person name="Mihaltcheva S."/>
            <person name="Molinier V."/>
            <person name="Murat C."/>
            <person name="Poggeler S."/>
            <person name="Quandt C.A."/>
            <person name="Sperisen C."/>
            <person name="Tritt A."/>
            <person name="Tisserant E."/>
            <person name="Crous P.W."/>
            <person name="Henrissat B."/>
            <person name="Nehls U."/>
            <person name="Egli S."/>
            <person name="Spatafora J.W."/>
            <person name="Grigoriev I.V."/>
            <person name="Martin F.M."/>
        </authorList>
    </citation>
    <scope>NUCLEOTIDE SEQUENCE [LARGE SCALE GENOMIC DNA]</scope>
    <source>
        <strain evidence="2 3">CBS 207.34</strain>
    </source>
</reference>
<keyword evidence="3" id="KW-1185">Reference proteome</keyword>
<dbReference type="EMBL" id="KV749138">
    <property type="protein sequence ID" value="OCL10928.1"/>
    <property type="molecule type" value="Genomic_DNA"/>
</dbReference>
<sequence length="88" mass="10224">MILLVCSTLFLIGSQRQRKRFLYTCPELYFFICCVQAFALHSAGSLFFALRTSRWQPSSSWVNARGFYTLHHTLFAFFGVLSQYPRDG</sequence>
<accession>A0A8E2F5Z8</accession>
<keyword evidence="1" id="KW-0812">Transmembrane</keyword>
<dbReference type="Proteomes" id="UP000250140">
    <property type="component" value="Unassembled WGS sequence"/>
</dbReference>
<keyword evidence="1" id="KW-0472">Membrane</keyword>
<evidence type="ECO:0000313" key="3">
    <source>
        <dbReference type="Proteomes" id="UP000250140"/>
    </source>
</evidence>
<feature type="transmembrane region" description="Helical" evidence="1">
    <location>
        <begin position="28"/>
        <end position="50"/>
    </location>
</feature>
<feature type="transmembrane region" description="Helical" evidence="1">
    <location>
        <begin position="62"/>
        <end position="84"/>
    </location>
</feature>
<organism evidence="2 3">
    <name type="scientific">Glonium stellatum</name>
    <dbReference type="NCBI Taxonomy" id="574774"/>
    <lineage>
        <taxon>Eukaryota</taxon>
        <taxon>Fungi</taxon>
        <taxon>Dikarya</taxon>
        <taxon>Ascomycota</taxon>
        <taxon>Pezizomycotina</taxon>
        <taxon>Dothideomycetes</taxon>
        <taxon>Pleosporomycetidae</taxon>
        <taxon>Gloniales</taxon>
        <taxon>Gloniaceae</taxon>
        <taxon>Glonium</taxon>
    </lineage>
</organism>
<keyword evidence="1" id="KW-1133">Transmembrane helix</keyword>
<proteinExistence type="predicted"/>
<dbReference type="AlphaFoldDB" id="A0A8E2F5Z8"/>
<name>A0A8E2F5Z8_9PEZI</name>
<evidence type="ECO:0000256" key="1">
    <source>
        <dbReference type="SAM" id="Phobius"/>
    </source>
</evidence>
<protein>
    <submittedName>
        <fullName evidence="2">Uncharacterized protein</fullName>
    </submittedName>
</protein>
<evidence type="ECO:0000313" key="2">
    <source>
        <dbReference type="EMBL" id="OCL10928.1"/>
    </source>
</evidence>
<gene>
    <name evidence="2" type="ORF">AOQ84DRAFT_205620</name>
</gene>